<gene>
    <name evidence="1" type="ORF">ElyMa_004744400</name>
</gene>
<dbReference type="EMBL" id="BMAT01009523">
    <property type="protein sequence ID" value="GFS07957.1"/>
    <property type="molecule type" value="Genomic_DNA"/>
</dbReference>
<dbReference type="AlphaFoldDB" id="A0AAV4IFY2"/>
<protein>
    <submittedName>
        <fullName evidence="1">Uncharacterized protein</fullName>
    </submittedName>
</protein>
<reference evidence="1 2" key="1">
    <citation type="journal article" date="2021" name="Elife">
        <title>Chloroplast acquisition without the gene transfer in kleptoplastic sea slugs, Plakobranchus ocellatus.</title>
        <authorList>
            <person name="Maeda T."/>
            <person name="Takahashi S."/>
            <person name="Yoshida T."/>
            <person name="Shimamura S."/>
            <person name="Takaki Y."/>
            <person name="Nagai Y."/>
            <person name="Toyoda A."/>
            <person name="Suzuki Y."/>
            <person name="Arimoto A."/>
            <person name="Ishii H."/>
            <person name="Satoh N."/>
            <person name="Nishiyama T."/>
            <person name="Hasebe M."/>
            <person name="Maruyama T."/>
            <person name="Minagawa J."/>
            <person name="Obokata J."/>
            <person name="Shigenobu S."/>
        </authorList>
    </citation>
    <scope>NUCLEOTIDE SEQUENCE [LARGE SCALE GENOMIC DNA]</scope>
</reference>
<organism evidence="1 2">
    <name type="scientific">Elysia marginata</name>
    <dbReference type="NCBI Taxonomy" id="1093978"/>
    <lineage>
        <taxon>Eukaryota</taxon>
        <taxon>Metazoa</taxon>
        <taxon>Spiralia</taxon>
        <taxon>Lophotrochozoa</taxon>
        <taxon>Mollusca</taxon>
        <taxon>Gastropoda</taxon>
        <taxon>Heterobranchia</taxon>
        <taxon>Euthyneura</taxon>
        <taxon>Panpulmonata</taxon>
        <taxon>Sacoglossa</taxon>
        <taxon>Placobranchoidea</taxon>
        <taxon>Plakobranchidae</taxon>
        <taxon>Elysia</taxon>
    </lineage>
</organism>
<dbReference type="Proteomes" id="UP000762676">
    <property type="component" value="Unassembled WGS sequence"/>
</dbReference>
<evidence type="ECO:0000313" key="2">
    <source>
        <dbReference type="Proteomes" id="UP000762676"/>
    </source>
</evidence>
<sequence length="86" mass="9508">MLRRTQLCSVLNVQPFSVAIFPENVALDWAHTEKTTFYFFVACKLPRVKGIDAAAAAVAAAVADDDADDDADDYIHRNSFLSLLLF</sequence>
<keyword evidence="2" id="KW-1185">Reference proteome</keyword>
<accession>A0AAV4IFY2</accession>
<evidence type="ECO:0000313" key="1">
    <source>
        <dbReference type="EMBL" id="GFS07957.1"/>
    </source>
</evidence>
<proteinExistence type="predicted"/>
<name>A0AAV4IFY2_9GAST</name>
<comment type="caution">
    <text evidence="1">The sequence shown here is derived from an EMBL/GenBank/DDBJ whole genome shotgun (WGS) entry which is preliminary data.</text>
</comment>